<reference evidence="2 3" key="1">
    <citation type="submission" date="2016-12" db="EMBL/GenBank/DDBJ databases">
        <title>The draft genome sequence of Actinophytocola xinjiangensis.</title>
        <authorList>
            <person name="Wang W."/>
            <person name="Yuan L."/>
        </authorList>
    </citation>
    <scope>NUCLEOTIDE SEQUENCE [LARGE SCALE GENOMIC DNA]</scope>
    <source>
        <strain evidence="2 3">CGMCC 4.4663</strain>
    </source>
</reference>
<dbReference type="SMART" id="SM00120">
    <property type="entry name" value="HX"/>
    <property type="match status" value="4"/>
</dbReference>
<evidence type="ECO:0000256" key="1">
    <source>
        <dbReference type="SAM" id="SignalP"/>
    </source>
</evidence>
<dbReference type="SUPFAM" id="SSF50923">
    <property type="entry name" value="Hemopexin-like domain"/>
    <property type="match status" value="1"/>
</dbReference>
<evidence type="ECO:0000313" key="2">
    <source>
        <dbReference type="EMBL" id="OLF04356.1"/>
    </source>
</evidence>
<proteinExistence type="predicted"/>
<dbReference type="Pfam" id="PF00045">
    <property type="entry name" value="Hemopexin"/>
    <property type="match status" value="3"/>
</dbReference>
<dbReference type="EMBL" id="MSIF01000047">
    <property type="protein sequence ID" value="OLF04356.1"/>
    <property type="molecule type" value="Genomic_DNA"/>
</dbReference>
<comment type="caution">
    <text evidence="2">The sequence shown here is derived from an EMBL/GenBank/DDBJ whole genome shotgun (WGS) entry which is preliminary data.</text>
</comment>
<dbReference type="InterPro" id="IPR036375">
    <property type="entry name" value="Hemopexin-like_dom_sf"/>
</dbReference>
<dbReference type="AlphaFoldDB" id="A0A7Z0WD80"/>
<dbReference type="OrthoDB" id="9781691at2"/>
<feature type="signal peptide" evidence="1">
    <location>
        <begin position="1"/>
        <end position="28"/>
    </location>
</feature>
<dbReference type="RefSeq" id="WP_075138557.1">
    <property type="nucleotide sequence ID" value="NZ_MSIF01000047.1"/>
</dbReference>
<dbReference type="PROSITE" id="PS51642">
    <property type="entry name" value="HEMOPEXIN_2"/>
    <property type="match status" value="4"/>
</dbReference>
<dbReference type="Proteomes" id="UP000185696">
    <property type="component" value="Unassembled WGS sequence"/>
</dbReference>
<dbReference type="Gene3D" id="2.110.10.10">
    <property type="entry name" value="Hemopexin-like domain"/>
    <property type="match status" value="2"/>
</dbReference>
<dbReference type="InterPro" id="IPR018487">
    <property type="entry name" value="Hemopexin-like_repeat"/>
</dbReference>
<keyword evidence="1" id="KW-0732">Signal</keyword>
<keyword evidence="3" id="KW-1185">Reference proteome</keyword>
<evidence type="ECO:0000313" key="3">
    <source>
        <dbReference type="Proteomes" id="UP000185696"/>
    </source>
</evidence>
<accession>A0A7Z0WD80</accession>
<evidence type="ECO:0008006" key="4">
    <source>
        <dbReference type="Google" id="ProtNLM"/>
    </source>
</evidence>
<sequence length="253" mass="27702">MRLKFSRVTMAAFAFGVLAVSTIGQASAAPAENPETTATTHVDAALEATPFGADQVWLFKDSRYVRYNVVTDTVVVGPRTIAEGWTGLPARFTSGIDAAVPSTLGPNQAWLFKDDQYVRYDLANDQVIVGPRTIAEGWTGLPARFTRGIDAAVTATPFGADQVWLFKDDEYVRYNTRTDTVVVAPRKISQGWVDMPAQFDYAIDAAVTAPSFGTDQAWLFNDADYVRYDTKADKTIAGPRDTAQGWPGLRWTS</sequence>
<protein>
    <recommendedName>
        <fullName evidence="4">Hemopexin</fullName>
    </recommendedName>
</protein>
<name>A0A7Z0WD80_9PSEU</name>
<gene>
    <name evidence="2" type="ORF">BLA60_41260</name>
</gene>
<organism evidence="2 3">
    <name type="scientific">Actinophytocola xinjiangensis</name>
    <dbReference type="NCBI Taxonomy" id="485602"/>
    <lineage>
        <taxon>Bacteria</taxon>
        <taxon>Bacillati</taxon>
        <taxon>Actinomycetota</taxon>
        <taxon>Actinomycetes</taxon>
        <taxon>Pseudonocardiales</taxon>
        <taxon>Pseudonocardiaceae</taxon>
    </lineage>
</organism>
<feature type="chain" id="PRO_5031341650" description="Hemopexin" evidence="1">
    <location>
        <begin position="29"/>
        <end position="253"/>
    </location>
</feature>